<accession>A0AAV1QXJ1</accession>
<reference evidence="1 2" key="1">
    <citation type="submission" date="2024-01" db="EMBL/GenBank/DDBJ databases">
        <authorList>
            <person name="Waweru B."/>
        </authorList>
    </citation>
    <scope>NUCLEOTIDE SEQUENCE [LARGE SCALE GENOMIC DNA]</scope>
</reference>
<gene>
    <name evidence="1" type="ORF">DCAF_LOCUS3857</name>
</gene>
<keyword evidence="2" id="KW-1185">Reference proteome</keyword>
<proteinExistence type="predicted"/>
<protein>
    <submittedName>
        <fullName evidence="1">Uncharacterized protein</fullName>
    </submittedName>
</protein>
<evidence type="ECO:0000313" key="1">
    <source>
        <dbReference type="EMBL" id="CAK7326161.1"/>
    </source>
</evidence>
<dbReference type="Proteomes" id="UP001314170">
    <property type="component" value="Unassembled WGS sequence"/>
</dbReference>
<comment type="caution">
    <text evidence="1">The sequence shown here is derived from an EMBL/GenBank/DDBJ whole genome shotgun (WGS) entry which is preliminary data.</text>
</comment>
<evidence type="ECO:0000313" key="2">
    <source>
        <dbReference type="Proteomes" id="UP001314170"/>
    </source>
</evidence>
<dbReference type="AlphaFoldDB" id="A0AAV1QXJ1"/>
<organism evidence="1 2">
    <name type="scientific">Dovyalis caffra</name>
    <dbReference type="NCBI Taxonomy" id="77055"/>
    <lineage>
        <taxon>Eukaryota</taxon>
        <taxon>Viridiplantae</taxon>
        <taxon>Streptophyta</taxon>
        <taxon>Embryophyta</taxon>
        <taxon>Tracheophyta</taxon>
        <taxon>Spermatophyta</taxon>
        <taxon>Magnoliopsida</taxon>
        <taxon>eudicotyledons</taxon>
        <taxon>Gunneridae</taxon>
        <taxon>Pentapetalae</taxon>
        <taxon>rosids</taxon>
        <taxon>fabids</taxon>
        <taxon>Malpighiales</taxon>
        <taxon>Salicaceae</taxon>
        <taxon>Flacourtieae</taxon>
        <taxon>Dovyalis</taxon>
    </lineage>
</organism>
<dbReference type="EMBL" id="CAWUPB010000851">
    <property type="protein sequence ID" value="CAK7326161.1"/>
    <property type="molecule type" value="Genomic_DNA"/>
</dbReference>
<name>A0AAV1QXJ1_9ROSI</name>
<sequence length="100" mass="11166">MLNDGFTLIVSSLSSNELELHDVGGHKHVMRSQKNMGIILVEETIIGQRMRSSLVGGRHGSEVIYQAHSIPARRSKSQNACEQIFQDDTHIFKFSQVLSS</sequence>